<dbReference type="PANTHER" id="PTHR42760:SF40">
    <property type="entry name" value="3-OXOACYL-[ACYL-CARRIER-PROTEIN] REDUCTASE, CHLOROPLASTIC"/>
    <property type="match status" value="1"/>
</dbReference>
<dbReference type="FunFam" id="3.40.50.720:FF:000084">
    <property type="entry name" value="Short-chain dehydrogenase reductase"/>
    <property type="match status" value="1"/>
</dbReference>
<dbReference type="PANTHER" id="PTHR42760">
    <property type="entry name" value="SHORT-CHAIN DEHYDROGENASES/REDUCTASES FAMILY MEMBER"/>
    <property type="match status" value="1"/>
</dbReference>
<gene>
    <name evidence="4" type="ORF">SAMN04489834_1068</name>
</gene>
<dbReference type="GO" id="GO:0030497">
    <property type="term" value="P:fatty acid elongation"/>
    <property type="evidence" value="ECO:0007669"/>
    <property type="project" value="TreeGrafter"/>
</dbReference>
<dbReference type="InterPro" id="IPR036291">
    <property type="entry name" value="NAD(P)-bd_dom_sf"/>
</dbReference>
<dbReference type="AlphaFoldDB" id="A0A1H1QDK3"/>
<dbReference type="OrthoDB" id="4350228at2"/>
<dbReference type="SMART" id="SM00822">
    <property type="entry name" value="PKS_KR"/>
    <property type="match status" value="1"/>
</dbReference>
<evidence type="ECO:0000313" key="5">
    <source>
        <dbReference type="Proteomes" id="UP000181956"/>
    </source>
</evidence>
<dbReference type="InterPro" id="IPR002347">
    <property type="entry name" value="SDR_fam"/>
</dbReference>
<keyword evidence="2" id="KW-0560">Oxidoreductase</keyword>
<evidence type="ECO:0000313" key="4">
    <source>
        <dbReference type="EMBL" id="SDS21520.1"/>
    </source>
</evidence>
<proteinExistence type="inferred from homology"/>
<dbReference type="STRING" id="412690.SAMN04489834_1068"/>
<protein>
    <submittedName>
        <fullName evidence="4">NAD(P)-dependent dehydrogenase, short-chain alcohol dehydrogenase family</fullName>
    </submittedName>
</protein>
<reference evidence="5" key="1">
    <citation type="submission" date="2016-10" db="EMBL/GenBank/DDBJ databases">
        <authorList>
            <person name="Varghese N."/>
            <person name="Submissions S."/>
        </authorList>
    </citation>
    <scope>NUCLEOTIDE SEQUENCE [LARGE SCALE GENOMIC DNA]</scope>
    <source>
        <strain evidence="5">DSM 21772</strain>
    </source>
</reference>
<evidence type="ECO:0000259" key="3">
    <source>
        <dbReference type="SMART" id="SM00822"/>
    </source>
</evidence>
<dbReference type="Pfam" id="PF13561">
    <property type="entry name" value="adh_short_C2"/>
    <property type="match status" value="1"/>
</dbReference>
<dbReference type="SUPFAM" id="SSF51735">
    <property type="entry name" value="NAD(P)-binding Rossmann-fold domains"/>
    <property type="match status" value="1"/>
</dbReference>
<organism evidence="4 5">
    <name type="scientific">Microterricola viridarii</name>
    <dbReference type="NCBI Taxonomy" id="412690"/>
    <lineage>
        <taxon>Bacteria</taxon>
        <taxon>Bacillati</taxon>
        <taxon>Actinomycetota</taxon>
        <taxon>Actinomycetes</taxon>
        <taxon>Micrococcales</taxon>
        <taxon>Microbacteriaceae</taxon>
        <taxon>Microterricola</taxon>
    </lineage>
</organism>
<evidence type="ECO:0000256" key="2">
    <source>
        <dbReference type="ARBA" id="ARBA00023002"/>
    </source>
</evidence>
<dbReference type="RefSeq" id="WP_083363119.1">
    <property type="nucleotide sequence ID" value="NZ_LT629742.1"/>
</dbReference>
<feature type="domain" description="Ketoreductase" evidence="3">
    <location>
        <begin position="7"/>
        <end position="189"/>
    </location>
</feature>
<sequence>MSEQLTAIVTGAGSARGIGRATARRLAAQGWAVGVIDLDGAAAVATAEEIAAEFGVPTFGVAADVTDEASVDAAVTAIEAALPPLGALANIAGITSPTRFFNTTLEEWNRVMSINATGTYVVSKRVAATLVERGYGRIANMSSVSAVRGGGVFGGVPYSAAKAAILGLTRALARELGPTGVTVNAVTPGVVDTDIRAGATSPELEAKLSADVPVGRQATPDEVAALFAFLLSPDAGYLTGATYDINGGSHIY</sequence>
<dbReference type="Proteomes" id="UP000181956">
    <property type="component" value="Chromosome I"/>
</dbReference>
<dbReference type="InterPro" id="IPR020904">
    <property type="entry name" value="Sc_DH/Rdtase_CS"/>
</dbReference>
<evidence type="ECO:0000256" key="1">
    <source>
        <dbReference type="ARBA" id="ARBA00006484"/>
    </source>
</evidence>
<dbReference type="GO" id="GO:0016616">
    <property type="term" value="F:oxidoreductase activity, acting on the CH-OH group of donors, NAD or NADP as acceptor"/>
    <property type="evidence" value="ECO:0007669"/>
    <property type="project" value="TreeGrafter"/>
</dbReference>
<dbReference type="PROSITE" id="PS00061">
    <property type="entry name" value="ADH_SHORT"/>
    <property type="match status" value="1"/>
</dbReference>
<dbReference type="EMBL" id="LT629742">
    <property type="protein sequence ID" value="SDS21520.1"/>
    <property type="molecule type" value="Genomic_DNA"/>
</dbReference>
<dbReference type="Gene3D" id="3.40.50.720">
    <property type="entry name" value="NAD(P)-binding Rossmann-like Domain"/>
    <property type="match status" value="1"/>
</dbReference>
<dbReference type="PRINTS" id="PR00081">
    <property type="entry name" value="GDHRDH"/>
</dbReference>
<keyword evidence="5" id="KW-1185">Reference proteome</keyword>
<dbReference type="InterPro" id="IPR057326">
    <property type="entry name" value="KR_dom"/>
</dbReference>
<accession>A0A1H1QDK3</accession>
<dbReference type="PRINTS" id="PR00080">
    <property type="entry name" value="SDRFAMILY"/>
</dbReference>
<name>A0A1H1QDK3_9MICO</name>
<comment type="similarity">
    <text evidence="1">Belongs to the short-chain dehydrogenases/reductases (SDR) family.</text>
</comment>